<organism evidence="2 3">
    <name type="scientific">Pseudomonas lactis</name>
    <dbReference type="NCBI Taxonomy" id="1615674"/>
    <lineage>
        <taxon>Bacteria</taxon>
        <taxon>Pseudomonadati</taxon>
        <taxon>Pseudomonadota</taxon>
        <taxon>Gammaproteobacteria</taxon>
        <taxon>Pseudomonadales</taxon>
        <taxon>Pseudomonadaceae</taxon>
        <taxon>Pseudomonas</taxon>
    </lineage>
</organism>
<evidence type="ECO:0000256" key="1">
    <source>
        <dbReference type="SAM" id="Coils"/>
    </source>
</evidence>
<dbReference type="EMBL" id="DYTS01000053">
    <property type="protein sequence ID" value="HJH17655.1"/>
    <property type="molecule type" value="Genomic_DNA"/>
</dbReference>
<proteinExistence type="predicted"/>
<keyword evidence="1" id="KW-0175">Coiled coil</keyword>
<name>A0A921T6V5_9PSED</name>
<evidence type="ECO:0000313" key="2">
    <source>
        <dbReference type="EMBL" id="HJH17655.1"/>
    </source>
</evidence>
<gene>
    <name evidence="2" type="ORF">K8W20_02935</name>
</gene>
<comment type="caution">
    <text evidence="2">The sequence shown here is derived from an EMBL/GenBank/DDBJ whole genome shotgun (WGS) entry which is preliminary data.</text>
</comment>
<dbReference type="AlphaFoldDB" id="A0A921T6V5"/>
<dbReference type="RefSeq" id="WP_278915340.1">
    <property type="nucleotide sequence ID" value="NZ_DYTS01000053.1"/>
</dbReference>
<accession>A0A921T6V5</accession>
<protein>
    <submittedName>
        <fullName evidence="2">Uncharacterized protein</fullName>
    </submittedName>
</protein>
<reference evidence="2" key="1">
    <citation type="journal article" date="2021" name="PeerJ">
        <title>Extensive microbial diversity within the chicken gut microbiome revealed by metagenomics and culture.</title>
        <authorList>
            <person name="Gilroy R."/>
            <person name="Ravi A."/>
            <person name="Getino M."/>
            <person name="Pursley I."/>
            <person name="Horton D.L."/>
            <person name="Alikhan N.F."/>
            <person name="Baker D."/>
            <person name="Gharbi K."/>
            <person name="Hall N."/>
            <person name="Watson M."/>
            <person name="Adriaenssens E.M."/>
            <person name="Foster-Nyarko E."/>
            <person name="Jarju S."/>
            <person name="Secka A."/>
            <person name="Antonio M."/>
            <person name="Oren A."/>
            <person name="Chaudhuri R.R."/>
            <person name="La Ragione R."/>
            <person name="Hildebrand F."/>
            <person name="Pallen M.J."/>
        </authorList>
    </citation>
    <scope>NUCLEOTIDE SEQUENCE</scope>
    <source>
        <strain evidence="2">ChiSjej2B20-17149</strain>
    </source>
</reference>
<feature type="coiled-coil region" evidence="1">
    <location>
        <begin position="4"/>
        <end position="31"/>
    </location>
</feature>
<sequence>MNEKEAITKDLEELRREILELKARLFAESSLRAQAESLISLRVSALEAKSTCFS</sequence>
<evidence type="ECO:0000313" key="3">
    <source>
        <dbReference type="Proteomes" id="UP000752172"/>
    </source>
</evidence>
<dbReference type="Proteomes" id="UP000752172">
    <property type="component" value="Unassembled WGS sequence"/>
</dbReference>
<reference evidence="2" key="2">
    <citation type="submission" date="2021-09" db="EMBL/GenBank/DDBJ databases">
        <authorList>
            <person name="Gilroy R."/>
        </authorList>
    </citation>
    <scope>NUCLEOTIDE SEQUENCE</scope>
    <source>
        <strain evidence="2">ChiSjej2B20-17149</strain>
    </source>
</reference>